<comment type="caution">
    <text evidence="1">The sequence shown here is derived from an EMBL/GenBank/DDBJ whole genome shotgun (WGS) entry which is preliminary data.</text>
</comment>
<organism evidence="1 2">
    <name type="scientific">Allonocardiopsis opalescens</name>
    <dbReference type="NCBI Taxonomy" id="1144618"/>
    <lineage>
        <taxon>Bacteria</taxon>
        <taxon>Bacillati</taxon>
        <taxon>Actinomycetota</taxon>
        <taxon>Actinomycetes</taxon>
        <taxon>Streptosporangiales</taxon>
        <taxon>Allonocardiopsis</taxon>
    </lineage>
</organism>
<sequence length="161" mass="17289">MSHPVWRHRAVPEPIAEWQNSFTPPITDLGPVAYLNEPGRYLSVLAAAWLFNPATVEYRGGVFLEDRFSPDGVDVWSAHLHGDVAAAEAAVNQTVLFDLFTQVNVDACGEYAAIQLAQAIGECWQGVLAGRYPGRAVSVVVTDEEDGAYGPTVTFSTAGPG</sequence>
<evidence type="ECO:0000313" key="1">
    <source>
        <dbReference type="EMBL" id="PRX99889.1"/>
    </source>
</evidence>
<dbReference type="RefSeq" id="WP_211302836.1">
    <property type="nucleotide sequence ID" value="NZ_PVZC01000003.1"/>
</dbReference>
<keyword evidence="2" id="KW-1185">Reference proteome</keyword>
<gene>
    <name evidence="1" type="ORF">CLV72_103496</name>
</gene>
<proteinExistence type="predicted"/>
<dbReference type="Proteomes" id="UP000237846">
    <property type="component" value="Unassembled WGS sequence"/>
</dbReference>
<dbReference type="AlphaFoldDB" id="A0A2T0Q7U3"/>
<protein>
    <submittedName>
        <fullName evidence="1">Uncharacterized protein</fullName>
    </submittedName>
</protein>
<dbReference type="EMBL" id="PVZC01000003">
    <property type="protein sequence ID" value="PRX99889.1"/>
    <property type="molecule type" value="Genomic_DNA"/>
</dbReference>
<reference evidence="1 2" key="1">
    <citation type="submission" date="2018-03" db="EMBL/GenBank/DDBJ databases">
        <title>Genomic Encyclopedia of Archaeal and Bacterial Type Strains, Phase II (KMG-II): from individual species to whole genera.</title>
        <authorList>
            <person name="Goeker M."/>
        </authorList>
    </citation>
    <scope>NUCLEOTIDE SEQUENCE [LARGE SCALE GENOMIC DNA]</scope>
    <source>
        <strain evidence="1 2">DSM 45601</strain>
    </source>
</reference>
<evidence type="ECO:0000313" key="2">
    <source>
        <dbReference type="Proteomes" id="UP000237846"/>
    </source>
</evidence>
<accession>A0A2T0Q7U3</accession>
<name>A0A2T0Q7U3_9ACTN</name>